<sequence length="66" mass="8168">MLDNCIIQIILKYLKCQKKDCNSHGFNILEYWRFDKGYYCTRCYNYLQNEMEIDYWTFHDDHSIGL</sequence>
<evidence type="ECO:0000313" key="1">
    <source>
        <dbReference type="EMBL" id="SVA81871.1"/>
    </source>
</evidence>
<proteinExistence type="predicted"/>
<protein>
    <submittedName>
        <fullName evidence="1">Uncharacterized protein</fullName>
    </submittedName>
</protein>
<name>A0A381YYY5_9ZZZZ</name>
<organism evidence="1">
    <name type="scientific">marine metagenome</name>
    <dbReference type="NCBI Taxonomy" id="408172"/>
    <lineage>
        <taxon>unclassified sequences</taxon>
        <taxon>metagenomes</taxon>
        <taxon>ecological metagenomes</taxon>
    </lineage>
</organism>
<gene>
    <name evidence="1" type="ORF">METZ01_LOCUS134725</name>
</gene>
<reference evidence="1" key="1">
    <citation type="submission" date="2018-05" db="EMBL/GenBank/DDBJ databases">
        <authorList>
            <person name="Lanie J.A."/>
            <person name="Ng W.-L."/>
            <person name="Kazmierczak K.M."/>
            <person name="Andrzejewski T.M."/>
            <person name="Davidsen T.M."/>
            <person name="Wayne K.J."/>
            <person name="Tettelin H."/>
            <person name="Glass J.I."/>
            <person name="Rusch D."/>
            <person name="Podicherti R."/>
            <person name="Tsui H.-C.T."/>
            <person name="Winkler M.E."/>
        </authorList>
    </citation>
    <scope>NUCLEOTIDE SEQUENCE</scope>
</reference>
<dbReference type="AlphaFoldDB" id="A0A381YYY5"/>
<accession>A0A381YYY5</accession>
<dbReference type="EMBL" id="UINC01019341">
    <property type="protein sequence ID" value="SVA81871.1"/>
    <property type="molecule type" value="Genomic_DNA"/>
</dbReference>